<sequence>MKSGLALLALLVALPAAAAEPGELDVQPIAQMMREIWKTQKTDSAKTVQQVWTRTVGFDLPRPFVAGFRAQSIGRFIIEYVPDGETVQAWTRLITVTGTRGAGAARVDDAMLASVLYDARSCPDWRYRDLGATAQPGLPYRTLVIGCGTEGEAGSERGVIAFFRDEEDSWTVQYAARGPASKGLEAGAAAAIARLKPFLTCKTGDKACMDRK</sequence>
<dbReference type="RefSeq" id="WP_143554538.1">
    <property type="nucleotide sequence ID" value="NZ_VJWA01000001.1"/>
</dbReference>
<protein>
    <submittedName>
        <fullName evidence="2">Uncharacterized protein</fullName>
    </submittedName>
</protein>
<reference evidence="2 3" key="1">
    <citation type="submission" date="2019-07" db="EMBL/GenBank/DDBJ databases">
        <title>Novel species isolated from glacier.</title>
        <authorList>
            <person name="Liu Q."/>
            <person name="Xin Y.-H."/>
        </authorList>
    </citation>
    <scope>NUCLEOTIDE SEQUENCE [LARGE SCALE GENOMIC DNA]</scope>
    <source>
        <strain evidence="2 3">LB1R16</strain>
    </source>
</reference>
<dbReference type="OrthoDB" id="7874543at2"/>
<name>A0A552UFL2_9SPHN</name>
<evidence type="ECO:0000313" key="2">
    <source>
        <dbReference type="EMBL" id="TRW16994.1"/>
    </source>
</evidence>
<feature type="signal peptide" evidence="1">
    <location>
        <begin position="1"/>
        <end position="18"/>
    </location>
</feature>
<evidence type="ECO:0000256" key="1">
    <source>
        <dbReference type="SAM" id="SignalP"/>
    </source>
</evidence>
<keyword evidence="1" id="KW-0732">Signal</keyword>
<accession>A0A552UFL2</accession>
<dbReference type="AlphaFoldDB" id="A0A552UFL2"/>
<keyword evidence="3" id="KW-1185">Reference proteome</keyword>
<feature type="chain" id="PRO_5022081176" evidence="1">
    <location>
        <begin position="19"/>
        <end position="212"/>
    </location>
</feature>
<evidence type="ECO:0000313" key="3">
    <source>
        <dbReference type="Proteomes" id="UP000317894"/>
    </source>
</evidence>
<proteinExistence type="predicted"/>
<organism evidence="2 3">
    <name type="scientific">Glacieibacterium frigidum</name>
    <dbReference type="NCBI Taxonomy" id="2593303"/>
    <lineage>
        <taxon>Bacteria</taxon>
        <taxon>Pseudomonadati</taxon>
        <taxon>Pseudomonadota</taxon>
        <taxon>Alphaproteobacteria</taxon>
        <taxon>Sphingomonadales</taxon>
        <taxon>Sphingosinicellaceae</taxon>
        <taxon>Glacieibacterium</taxon>
    </lineage>
</organism>
<comment type="caution">
    <text evidence="2">The sequence shown here is derived from an EMBL/GenBank/DDBJ whole genome shotgun (WGS) entry which is preliminary data.</text>
</comment>
<dbReference type="EMBL" id="VJWA01000001">
    <property type="protein sequence ID" value="TRW16994.1"/>
    <property type="molecule type" value="Genomic_DNA"/>
</dbReference>
<gene>
    <name evidence="2" type="ORF">FMM06_01935</name>
</gene>
<dbReference type="Proteomes" id="UP000317894">
    <property type="component" value="Unassembled WGS sequence"/>
</dbReference>